<keyword evidence="2" id="KW-1185">Reference proteome</keyword>
<sequence length="63" mass="6689">MGVGAGEARLTLEAGSSRLTTTVRVARGPVSATSMRDALPKAVESLERQLARIEQREHEGGAR</sequence>
<dbReference type="Proteomes" id="UP001260072">
    <property type="component" value="Unassembled WGS sequence"/>
</dbReference>
<protein>
    <recommendedName>
        <fullName evidence="3">YbaB/EbfC DNA-binding family protein</fullName>
    </recommendedName>
</protein>
<accession>A0ABU1FJG6</accession>
<evidence type="ECO:0000313" key="2">
    <source>
        <dbReference type="Proteomes" id="UP001260072"/>
    </source>
</evidence>
<dbReference type="RefSeq" id="WP_310520487.1">
    <property type="nucleotide sequence ID" value="NZ_BAABBS010000002.1"/>
</dbReference>
<reference evidence="2" key="1">
    <citation type="submission" date="2023-07" db="EMBL/GenBank/DDBJ databases">
        <title>Description of three actinobacteria isolated from air of manufacturing shop in a pharmaceutical factory.</title>
        <authorList>
            <person name="Zhang D.-F."/>
        </authorList>
    </citation>
    <scope>NUCLEOTIDE SEQUENCE [LARGE SCALE GENOMIC DNA]</scope>
    <source>
        <strain evidence="2">CCTCC AB 2011122</strain>
    </source>
</reference>
<gene>
    <name evidence="1" type="ORF">RH861_07475</name>
</gene>
<comment type="caution">
    <text evidence="1">The sequence shown here is derived from an EMBL/GenBank/DDBJ whole genome shotgun (WGS) entry which is preliminary data.</text>
</comment>
<organism evidence="1 2">
    <name type="scientific">Agromyces indicus</name>
    <dbReference type="NCBI Taxonomy" id="758919"/>
    <lineage>
        <taxon>Bacteria</taxon>
        <taxon>Bacillati</taxon>
        <taxon>Actinomycetota</taxon>
        <taxon>Actinomycetes</taxon>
        <taxon>Micrococcales</taxon>
        <taxon>Microbacteriaceae</taxon>
        <taxon>Agromyces</taxon>
    </lineage>
</organism>
<proteinExistence type="predicted"/>
<evidence type="ECO:0000313" key="1">
    <source>
        <dbReference type="EMBL" id="MDR5691903.1"/>
    </source>
</evidence>
<dbReference type="EMBL" id="JAVKGS010000002">
    <property type="protein sequence ID" value="MDR5691903.1"/>
    <property type="molecule type" value="Genomic_DNA"/>
</dbReference>
<name>A0ABU1FJG6_9MICO</name>
<evidence type="ECO:0008006" key="3">
    <source>
        <dbReference type="Google" id="ProtNLM"/>
    </source>
</evidence>